<evidence type="ECO:0000256" key="6">
    <source>
        <dbReference type="PIRNR" id="PIRNR002889"/>
    </source>
</evidence>
<keyword evidence="8" id="KW-0969">Cilium</keyword>
<sequence length="132" mass="14463">MDVFNSPTLMILQQGLDAGAARQRVIANNIANFNTPGFKKSYVSFEDQLKAALGNSGVSLKGTHPLHIGTSNREIKPEIKQVEETTMRYDGNNVDVDEEMVNLAAATIEYDVLAQGVMDRFHILGTVIGGRR</sequence>
<feature type="domain" description="Flagellar basal body rod protein N-terminal" evidence="7">
    <location>
        <begin position="12"/>
        <end position="39"/>
    </location>
</feature>
<comment type="subcellular location">
    <subcellularLocation>
        <location evidence="1 6">Bacterial flagellum basal body</location>
    </subcellularLocation>
</comment>
<dbReference type="PIRSF" id="PIRSF002889">
    <property type="entry name" value="Rod_FlgB"/>
    <property type="match status" value="1"/>
</dbReference>
<dbReference type="KEGG" id="drm:Dred_2411"/>
<dbReference type="Pfam" id="PF00460">
    <property type="entry name" value="Flg_bb_rod"/>
    <property type="match status" value="1"/>
</dbReference>
<dbReference type="InterPro" id="IPR006300">
    <property type="entry name" value="FlgB"/>
</dbReference>
<keyword evidence="8" id="KW-0282">Flagellum</keyword>
<dbReference type="GO" id="GO:0071978">
    <property type="term" value="P:bacterial-type flagellum-dependent swarming motility"/>
    <property type="evidence" value="ECO:0007669"/>
    <property type="project" value="TreeGrafter"/>
</dbReference>
<gene>
    <name evidence="8" type="ordered locus">Dred_2411</name>
</gene>
<dbReference type="STRING" id="349161.Dred_2411"/>
<name>A4J768_DESRM</name>
<evidence type="ECO:0000259" key="7">
    <source>
        <dbReference type="Pfam" id="PF00460"/>
    </source>
</evidence>
<evidence type="ECO:0000256" key="1">
    <source>
        <dbReference type="ARBA" id="ARBA00004117"/>
    </source>
</evidence>
<comment type="similarity">
    <text evidence="2 6">Belongs to the flagella basal body rod proteins family.</text>
</comment>
<dbReference type="PANTHER" id="PTHR30435">
    <property type="entry name" value="FLAGELLAR PROTEIN"/>
    <property type="match status" value="1"/>
</dbReference>
<dbReference type="PANTHER" id="PTHR30435:SF12">
    <property type="entry name" value="FLAGELLAR BASAL BODY ROD PROTEIN FLGB"/>
    <property type="match status" value="1"/>
</dbReference>
<evidence type="ECO:0000313" key="8">
    <source>
        <dbReference type="EMBL" id="ABO50921.1"/>
    </source>
</evidence>
<dbReference type="GO" id="GO:0030694">
    <property type="term" value="C:bacterial-type flagellum basal body, rod"/>
    <property type="evidence" value="ECO:0007669"/>
    <property type="project" value="InterPro"/>
</dbReference>
<reference evidence="8 9" key="1">
    <citation type="submission" date="2007-03" db="EMBL/GenBank/DDBJ databases">
        <title>Complete sequence of Desulfotomaculum reducens MI-1.</title>
        <authorList>
            <consortium name="US DOE Joint Genome Institute"/>
            <person name="Copeland A."/>
            <person name="Lucas S."/>
            <person name="Lapidus A."/>
            <person name="Barry K."/>
            <person name="Detter J.C."/>
            <person name="Glavina del Rio T."/>
            <person name="Hammon N."/>
            <person name="Israni S."/>
            <person name="Dalin E."/>
            <person name="Tice H."/>
            <person name="Pitluck S."/>
            <person name="Sims D."/>
            <person name="Brettin T."/>
            <person name="Bruce D."/>
            <person name="Han C."/>
            <person name="Tapia R."/>
            <person name="Schmutz J."/>
            <person name="Larimer F."/>
            <person name="Land M."/>
            <person name="Hauser L."/>
            <person name="Kyrpides N."/>
            <person name="Kim E."/>
            <person name="Tebo B.M."/>
            <person name="Richardson P."/>
        </authorList>
    </citation>
    <scope>NUCLEOTIDE SEQUENCE [LARGE SCALE GENOMIC DNA]</scope>
    <source>
        <strain evidence="8 9">MI-1</strain>
    </source>
</reference>
<dbReference type="EMBL" id="CP000612">
    <property type="protein sequence ID" value="ABO50921.1"/>
    <property type="molecule type" value="Genomic_DNA"/>
</dbReference>
<evidence type="ECO:0000256" key="5">
    <source>
        <dbReference type="ARBA" id="ARBA00024934"/>
    </source>
</evidence>
<comment type="function">
    <text evidence="5 6">Structural component of flagellum, the bacterial motility apparatus. Part of the rod structure of flagellar basal body.</text>
</comment>
<dbReference type="RefSeq" id="WP_011878719.1">
    <property type="nucleotide sequence ID" value="NC_009253.1"/>
</dbReference>
<comment type="subunit">
    <text evidence="6">The basal body constitutes a major portion of the flagellar organelle and consists of a number of rings mounted on a central rod.</text>
</comment>
<keyword evidence="8" id="KW-0966">Cell projection</keyword>
<proteinExistence type="inferred from homology"/>
<dbReference type="OrthoDB" id="9792068at2"/>
<dbReference type="NCBIfam" id="TIGR01396">
    <property type="entry name" value="FlgB"/>
    <property type="match status" value="1"/>
</dbReference>
<dbReference type="Proteomes" id="UP000001556">
    <property type="component" value="Chromosome"/>
</dbReference>
<protein>
    <recommendedName>
        <fullName evidence="3 6">Flagellar basal body rod protein FlgB</fullName>
    </recommendedName>
</protein>
<keyword evidence="9" id="KW-1185">Reference proteome</keyword>
<dbReference type="AlphaFoldDB" id="A4J768"/>
<dbReference type="InterPro" id="IPR001444">
    <property type="entry name" value="Flag_bb_rod_N"/>
</dbReference>
<dbReference type="eggNOG" id="COG1815">
    <property type="taxonomic scope" value="Bacteria"/>
</dbReference>
<evidence type="ECO:0000313" key="9">
    <source>
        <dbReference type="Proteomes" id="UP000001556"/>
    </source>
</evidence>
<dbReference type="PROSITE" id="PS00588">
    <property type="entry name" value="FLAGELLA_BB_ROD"/>
    <property type="match status" value="1"/>
</dbReference>
<keyword evidence="4 6" id="KW-0975">Bacterial flagellum</keyword>
<evidence type="ECO:0000256" key="3">
    <source>
        <dbReference type="ARBA" id="ARBA00014376"/>
    </source>
</evidence>
<accession>A4J768</accession>
<evidence type="ECO:0000256" key="2">
    <source>
        <dbReference type="ARBA" id="ARBA00009677"/>
    </source>
</evidence>
<dbReference type="HOGENOM" id="CLU_125463_3_1_9"/>
<evidence type="ECO:0000256" key="4">
    <source>
        <dbReference type="ARBA" id="ARBA00023143"/>
    </source>
</evidence>
<dbReference type="InterPro" id="IPR019776">
    <property type="entry name" value="Flagellar_basal_body_rod_CS"/>
</dbReference>
<organism evidence="8 9">
    <name type="scientific">Desulforamulus reducens (strain ATCC BAA-1160 / DSM 100696 / MI-1)</name>
    <name type="common">Desulfotomaculum reducens</name>
    <dbReference type="NCBI Taxonomy" id="349161"/>
    <lineage>
        <taxon>Bacteria</taxon>
        <taxon>Bacillati</taxon>
        <taxon>Bacillota</taxon>
        <taxon>Clostridia</taxon>
        <taxon>Eubacteriales</taxon>
        <taxon>Peptococcaceae</taxon>
        <taxon>Desulforamulus</taxon>
    </lineage>
</organism>